<feature type="domain" description="Major facilitator superfamily (MFS) profile" evidence="8">
    <location>
        <begin position="29"/>
        <end position="107"/>
    </location>
</feature>
<dbReference type="InterPro" id="IPR036259">
    <property type="entry name" value="MFS_trans_sf"/>
</dbReference>
<evidence type="ECO:0000256" key="4">
    <source>
        <dbReference type="ARBA" id="ARBA00022989"/>
    </source>
</evidence>
<evidence type="ECO:0000256" key="1">
    <source>
        <dbReference type="ARBA" id="ARBA00004651"/>
    </source>
</evidence>
<evidence type="ECO:0000256" key="3">
    <source>
        <dbReference type="ARBA" id="ARBA00022692"/>
    </source>
</evidence>
<dbReference type="Pfam" id="PF07690">
    <property type="entry name" value="MFS_1"/>
    <property type="match status" value="1"/>
</dbReference>
<accession>W7YFU4</accession>
<feature type="transmembrane region" description="Helical" evidence="7">
    <location>
        <begin position="27"/>
        <end position="44"/>
    </location>
</feature>
<keyword evidence="2" id="KW-0813">Transport</keyword>
<keyword evidence="5 7" id="KW-0472">Membrane</keyword>
<dbReference type="GO" id="GO:0005886">
    <property type="term" value="C:plasma membrane"/>
    <property type="evidence" value="ECO:0007669"/>
    <property type="project" value="UniProtKB-SubCell"/>
</dbReference>
<dbReference type="eggNOG" id="COG2814">
    <property type="taxonomic scope" value="Bacteria"/>
</dbReference>
<dbReference type="EMBL" id="BAVZ01000015">
    <property type="protein sequence ID" value="GAF09790.1"/>
    <property type="molecule type" value="Genomic_DNA"/>
</dbReference>
<dbReference type="Gene3D" id="1.20.1720.10">
    <property type="entry name" value="Multidrug resistance protein D"/>
    <property type="match status" value="1"/>
</dbReference>
<evidence type="ECO:0000259" key="8">
    <source>
        <dbReference type="PROSITE" id="PS50850"/>
    </source>
</evidence>
<evidence type="ECO:0000256" key="7">
    <source>
        <dbReference type="SAM" id="Phobius"/>
    </source>
</evidence>
<dbReference type="PANTHER" id="PTHR23502">
    <property type="entry name" value="MAJOR FACILITATOR SUPERFAMILY"/>
    <property type="match status" value="1"/>
</dbReference>
<evidence type="ECO:0000313" key="10">
    <source>
        <dbReference type="Proteomes" id="UP000019364"/>
    </source>
</evidence>
<dbReference type="AlphaFoldDB" id="W7YFU4"/>
<proteinExistence type="predicted"/>
<keyword evidence="4 7" id="KW-1133">Transmembrane helix</keyword>
<evidence type="ECO:0000256" key="5">
    <source>
        <dbReference type="ARBA" id="ARBA00023136"/>
    </source>
</evidence>
<feature type="compositionally biased region" description="Polar residues" evidence="6">
    <location>
        <begin position="8"/>
        <end position="21"/>
    </location>
</feature>
<sequence>MNRKKQENQQLQASQSTIGDKPSTSRLWMIIILGALSAFGPLSLDMYLPALPDMTTTFLTTTSLTQLSLTSCLIGLAVGQLFAGPLSDVKGRRIPLLIGMLLYGVAQ</sequence>
<dbReference type="InterPro" id="IPR011701">
    <property type="entry name" value="MFS"/>
</dbReference>
<gene>
    <name evidence="9" type="ORF">JCM16418_3946</name>
</gene>
<dbReference type="InterPro" id="IPR020846">
    <property type="entry name" value="MFS_dom"/>
</dbReference>
<protein>
    <submittedName>
        <fullName evidence="9">Drug resistance transporter</fullName>
    </submittedName>
</protein>
<comment type="subcellular location">
    <subcellularLocation>
        <location evidence="1">Cell membrane</location>
        <topology evidence="1">Multi-pass membrane protein</topology>
    </subcellularLocation>
</comment>
<keyword evidence="3 7" id="KW-0812">Transmembrane</keyword>
<evidence type="ECO:0000313" key="9">
    <source>
        <dbReference type="EMBL" id="GAF09790.1"/>
    </source>
</evidence>
<reference evidence="9 10" key="1">
    <citation type="journal article" date="2014" name="Genome Announc.">
        <title>Draft Genome Sequence of Paenibacillus pini JCM 16418T, Isolated from the Rhizosphere of Pine Tree.</title>
        <authorList>
            <person name="Yuki M."/>
            <person name="Oshima K."/>
            <person name="Suda W."/>
            <person name="Oshida Y."/>
            <person name="Kitamura K."/>
            <person name="Iida Y."/>
            <person name="Hattori M."/>
            <person name="Ohkuma M."/>
        </authorList>
    </citation>
    <scope>NUCLEOTIDE SEQUENCE [LARGE SCALE GENOMIC DNA]</scope>
    <source>
        <strain evidence="9 10">JCM 16418</strain>
    </source>
</reference>
<keyword evidence="10" id="KW-1185">Reference proteome</keyword>
<evidence type="ECO:0000256" key="6">
    <source>
        <dbReference type="SAM" id="MobiDB-lite"/>
    </source>
</evidence>
<organism evidence="9 10">
    <name type="scientific">Paenibacillus pini JCM 16418</name>
    <dbReference type="NCBI Taxonomy" id="1236976"/>
    <lineage>
        <taxon>Bacteria</taxon>
        <taxon>Bacillati</taxon>
        <taxon>Bacillota</taxon>
        <taxon>Bacilli</taxon>
        <taxon>Bacillales</taxon>
        <taxon>Paenibacillaceae</taxon>
        <taxon>Paenibacillus</taxon>
    </lineage>
</organism>
<comment type="caution">
    <text evidence="9">The sequence shown here is derived from an EMBL/GenBank/DDBJ whole genome shotgun (WGS) entry which is preliminary data.</text>
</comment>
<dbReference type="Proteomes" id="UP000019364">
    <property type="component" value="Unassembled WGS sequence"/>
</dbReference>
<name>W7YFU4_9BACL</name>
<dbReference type="GO" id="GO:0022857">
    <property type="term" value="F:transmembrane transporter activity"/>
    <property type="evidence" value="ECO:0007669"/>
    <property type="project" value="InterPro"/>
</dbReference>
<feature type="region of interest" description="Disordered" evidence="6">
    <location>
        <begin position="1"/>
        <end position="21"/>
    </location>
</feature>
<dbReference type="PANTHER" id="PTHR23502:SF132">
    <property type="entry name" value="POLYAMINE TRANSPORTER 2-RELATED"/>
    <property type="match status" value="1"/>
</dbReference>
<feature type="transmembrane region" description="Helical" evidence="7">
    <location>
        <begin position="64"/>
        <end position="83"/>
    </location>
</feature>
<dbReference type="STRING" id="1236976.JCM16418_3946"/>
<dbReference type="PROSITE" id="PS50850">
    <property type="entry name" value="MFS"/>
    <property type="match status" value="1"/>
</dbReference>
<evidence type="ECO:0000256" key="2">
    <source>
        <dbReference type="ARBA" id="ARBA00022448"/>
    </source>
</evidence>
<dbReference type="SUPFAM" id="SSF103473">
    <property type="entry name" value="MFS general substrate transporter"/>
    <property type="match status" value="1"/>
</dbReference>